<proteinExistence type="predicted"/>
<dbReference type="AlphaFoldDB" id="A0A8T0VKT4"/>
<accession>A0A8T0VKT4</accession>
<dbReference type="Proteomes" id="UP000823388">
    <property type="component" value="Chromosome 2N"/>
</dbReference>
<dbReference type="EMBL" id="CM029040">
    <property type="protein sequence ID" value="KAG2635275.1"/>
    <property type="molecule type" value="Genomic_DNA"/>
</dbReference>
<protein>
    <submittedName>
        <fullName evidence="1">Uncharacterized protein</fullName>
    </submittedName>
</protein>
<gene>
    <name evidence="1" type="ORF">PVAP13_2NG332803</name>
</gene>
<comment type="caution">
    <text evidence="1">The sequence shown here is derived from an EMBL/GenBank/DDBJ whole genome shotgun (WGS) entry which is preliminary data.</text>
</comment>
<sequence>MCTGVFSSQLESLVCWLDFKVLLYETKGISFPSLFGSHFKIKAGFNKDFALSSVQVSELGSNTIKLRCGFLPSASAATRPSQVIYKRWMIRYPESQN</sequence>
<organism evidence="1 2">
    <name type="scientific">Panicum virgatum</name>
    <name type="common">Blackwell switchgrass</name>
    <dbReference type="NCBI Taxonomy" id="38727"/>
    <lineage>
        <taxon>Eukaryota</taxon>
        <taxon>Viridiplantae</taxon>
        <taxon>Streptophyta</taxon>
        <taxon>Embryophyta</taxon>
        <taxon>Tracheophyta</taxon>
        <taxon>Spermatophyta</taxon>
        <taxon>Magnoliopsida</taxon>
        <taxon>Liliopsida</taxon>
        <taxon>Poales</taxon>
        <taxon>Poaceae</taxon>
        <taxon>PACMAD clade</taxon>
        <taxon>Panicoideae</taxon>
        <taxon>Panicodae</taxon>
        <taxon>Paniceae</taxon>
        <taxon>Panicinae</taxon>
        <taxon>Panicum</taxon>
        <taxon>Panicum sect. Hiantes</taxon>
    </lineage>
</organism>
<keyword evidence="2" id="KW-1185">Reference proteome</keyword>
<dbReference type="EMBL" id="CM029040">
    <property type="protein sequence ID" value="KAG2635276.1"/>
    <property type="molecule type" value="Genomic_DNA"/>
</dbReference>
<reference evidence="1 2" key="1">
    <citation type="submission" date="2020-05" db="EMBL/GenBank/DDBJ databases">
        <title>WGS assembly of Panicum virgatum.</title>
        <authorList>
            <person name="Lovell J.T."/>
            <person name="Jenkins J."/>
            <person name="Shu S."/>
            <person name="Juenger T.E."/>
            <person name="Schmutz J."/>
        </authorList>
    </citation>
    <scope>NUCLEOTIDE SEQUENCE [LARGE SCALE GENOMIC DNA]</scope>
    <source>
        <strain evidence="1">AP13</strain>
        <strain evidence="2">cv. AP13</strain>
    </source>
</reference>
<evidence type="ECO:0000313" key="1">
    <source>
        <dbReference type="EMBL" id="KAG2635275.1"/>
    </source>
</evidence>
<name>A0A8T0VKT4_PANVG</name>
<evidence type="ECO:0000313" key="2">
    <source>
        <dbReference type="Proteomes" id="UP000823388"/>
    </source>
</evidence>
<dbReference type="EMBL" id="CM029040">
    <property type="protein sequence ID" value="KAG2635277.1"/>
    <property type="molecule type" value="Genomic_DNA"/>
</dbReference>